<dbReference type="Proteomes" id="UP000007148">
    <property type="component" value="Unassembled WGS sequence"/>
</dbReference>
<feature type="compositionally biased region" description="Low complexity" evidence="2">
    <location>
        <begin position="1"/>
        <end position="33"/>
    </location>
</feature>
<dbReference type="HOGENOM" id="CLU_338045_0_0_1"/>
<dbReference type="OrthoDB" id="204058at2759"/>
<dbReference type="InterPro" id="IPR011611">
    <property type="entry name" value="PfkB_dom"/>
</dbReference>
<proteinExistence type="predicted"/>
<dbReference type="InParanoid" id="G4TRU6"/>
<comment type="caution">
    <text evidence="4">The sequence shown here is derived from an EMBL/GenBank/DDBJ whole genome shotgun (WGS) entry which is preliminary data.</text>
</comment>
<feature type="coiled-coil region" evidence="1">
    <location>
        <begin position="699"/>
        <end position="726"/>
    </location>
</feature>
<feature type="region of interest" description="Disordered" evidence="2">
    <location>
        <begin position="663"/>
        <end position="692"/>
    </location>
</feature>
<evidence type="ECO:0000259" key="3">
    <source>
        <dbReference type="Pfam" id="PF00294"/>
    </source>
</evidence>
<dbReference type="Pfam" id="PF00294">
    <property type="entry name" value="PfkB"/>
    <property type="match status" value="1"/>
</dbReference>
<evidence type="ECO:0000313" key="4">
    <source>
        <dbReference type="EMBL" id="CCA74045.1"/>
    </source>
</evidence>
<feature type="region of interest" description="Disordered" evidence="2">
    <location>
        <begin position="1"/>
        <end position="41"/>
    </location>
</feature>
<gene>
    <name evidence="4" type="ORF">PIIN_07999</name>
</gene>
<accession>G4TRU6</accession>
<dbReference type="InterPro" id="IPR029056">
    <property type="entry name" value="Ribokinase-like"/>
</dbReference>
<protein>
    <recommendedName>
        <fullName evidence="3">Carbohydrate kinase PfkB domain-containing protein</fullName>
    </recommendedName>
</protein>
<keyword evidence="1" id="KW-0175">Coiled coil</keyword>
<sequence length="842" mass="90881">MSWIKASPSAPSSKDSLLSKSAHSSSTNLASPSTRNGSQQPQITRFLASGTVYVTHTISVPGSVVQPPSAPLITSSEAPESFPVVTNVRANKVYSQRGGAAINVLSILAQFGSSGRTPSTVYRKPALECALISPMGTDATGRALLHELEAEGIRTRFCKLHPAGIPVAFVLRSDESSSRTVINHNPLPELSHEDFISILGPILVPEHYQGLQLSHHWHPHPSLPQTPPVHAVYGPGPGVPPVIAPANPAGGVSGAMAPQPVALPNQPLPPTTPGLPFNPPFTVFHITGRSHQADAISLLNLTGVDGLARDRFWRDKATFSLDCTAPVPNEQARIAREQLFKHVDVIFFSKSYALSVNPTTPAHKLTPRAFLLSQAQLVAPHALLLVHWDHDGGALLSVPTREYLQSSVWTDGRPVQHTQPTVPHPAIASAPVTVSSMPAQAAPPVHPPTDVRPETQLSLGSEDPRYKEFSTMSTVTGARALGNHHSNTRSLPDWSNAAPLSPTTTDDHHRATPQSVIDIRNDPIAPNVGEGNMFDYGFTADAFENVTPDSSWDYRANRTAVIYDSGDESESDPAILRGGAGRGLGLQTDMRMGVGPSAVLISEGIALSPSDIDSDLDVAIAAGASRFVMEERMRRVYGPMEHDPVESDILDLDSLEQHAPVHGEDDLEEDSDATESGQGHIARPPGPTRIGKLKKEKMRLKEEQALELVRNELEEEERAFGQLEEMDKEDSKSVVSEAPKVSKPLPPLPLGVVEAWQAGLLFALTRHVLPGKPYCPNIPPPRNASKAEQSKAKKPDILDSDWAWKWRLDECLRFAAEVAGRRALKGTPEGLARDMEESGWFS</sequence>
<name>G4TRU6_SERID</name>
<dbReference type="EMBL" id="CAFZ01000274">
    <property type="protein sequence ID" value="CCA74045.1"/>
    <property type="molecule type" value="Genomic_DNA"/>
</dbReference>
<organism evidence="4 5">
    <name type="scientific">Serendipita indica (strain DSM 11827)</name>
    <name type="common">Root endophyte fungus</name>
    <name type="synonym">Piriformospora indica</name>
    <dbReference type="NCBI Taxonomy" id="1109443"/>
    <lineage>
        <taxon>Eukaryota</taxon>
        <taxon>Fungi</taxon>
        <taxon>Dikarya</taxon>
        <taxon>Basidiomycota</taxon>
        <taxon>Agaricomycotina</taxon>
        <taxon>Agaricomycetes</taxon>
        <taxon>Sebacinales</taxon>
        <taxon>Serendipitaceae</taxon>
        <taxon>Serendipita</taxon>
    </lineage>
</organism>
<dbReference type="SUPFAM" id="SSF53613">
    <property type="entry name" value="Ribokinase-like"/>
    <property type="match status" value="1"/>
</dbReference>
<dbReference type="Gene3D" id="3.40.1190.20">
    <property type="match status" value="1"/>
</dbReference>
<dbReference type="AlphaFoldDB" id="G4TRU6"/>
<dbReference type="eggNOG" id="KOG2947">
    <property type="taxonomic scope" value="Eukaryota"/>
</dbReference>
<keyword evidence="5" id="KW-1185">Reference proteome</keyword>
<feature type="domain" description="Carbohydrate kinase PfkB" evidence="3">
    <location>
        <begin position="79"/>
        <end position="185"/>
    </location>
</feature>
<evidence type="ECO:0000256" key="2">
    <source>
        <dbReference type="SAM" id="MobiDB-lite"/>
    </source>
</evidence>
<evidence type="ECO:0000256" key="1">
    <source>
        <dbReference type="SAM" id="Coils"/>
    </source>
</evidence>
<feature type="region of interest" description="Disordered" evidence="2">
    <location>
        <begin position="484"/>
        <end position="514"/>
    </location>
</feature>
<dbReference type="STRING" id="1109443.G4TRU6"/>
<evidence type="ECO:0000313" key="5">
    <source>
        <dbReference type="Proteomes" id="UP000007148"/>
    </source>
</evidence>
<reference evidence="4 5" key="1">
    <citation type="journal article" date="2011" name="PLoS Pathog.">
        <title>Endophytic Life Strategies Decoded by Genome and Transcriptome Analyses of the Mutualistic Root Symbiont Piriformospora indica.</title>
        <authorList>
            <person name="Zuccaro A."/>
            <person name="Lahrmann U."/>
            <person name="Guldener U."/>
            <person name="Langen G."/>
            <person name="Pfiffi S."/>
            <person name="Biedenkopf D."/>
            <person name="Wong P."/>
            <person name="Samans B."/>
            <person name="Grimm C."/>
            <person name="Basiewicz M."/>
            <person name="Murat C."/>
            <person name="Martin F."/>
            <person name="Kogel K.H."/>
        </authorList>
    </citation>
    <scope>NUCLEOTIDE SEQUENCE [LARGE SCALE GENOMIC DNA]</scope>
    <source>
        <strain evidence="4 5">DSM 11827</strain>
    </source>
</reference>